<feature type="region of interest" description="Disordered" evidence="1">
    <location>
        <begin position="400"/>
        <end position="429"/>
    </location>
</feature>
<organism evidence="3 4">
    <name type="scientific">Chaetoceros tenuissimus</name>
    <dbReference type="NCBI Taxonomy" id="426638"/>
    <lineage>
        <taxon>Eukaryota</taxon>
        <taxon>Sar</taxon>
        <taxon>Stramenopiles</taxon>
        <taxon>Ochrophyta</taxon>
        <taxon>Bacillariophyta</taxon>
        <taxon>Coscinodiscophyceae</taxon>
        <taxon>Chaetocerotophycidae</taxon>
        <taxon>Chaetocerotales</taxon>
        <taxon>Chaetocerotaceae</taxon>
        <taxon>Chaetoceros</taxon>
    </lineage>
</organism>
<evidence type="ECO:0000256" key="1">
    <source>
        <dbReference type="SAM" id="MobiDB-lite"/>
    </source>
</evidence>
<name>A0AAD3CZG1_9STRA</name>
<dbReference type="AlphaFoldDB" id="A0AAD3CZG1"/>
<feature type="transmembrane region" description="Helical" evidence="2">
    <location>
        <begin position="197"/>
        <end position="220"/>
    </location>
</feature>
<keyword evidence="2" id="KW-1133">Transmembrane helix</keyword>
<accession>A0AAD3CZG1</accession>
<feature type="transmembrane region" description="Helical" evidence="2">
    <location>
        <begin position="226"/>
        <end position="250"/>
    </location>
</feature>
<feature type="region of interest" description="Disordered" evidence="1">
    <location>
        <begin position="807"/>
        <end position="839"/>
    </location>
</feature>
<evidence type="ECO:0000256" key="2">
    <source>
        <dbReference type="SAM" id="Phobius"/>
    </source>
</evidence>
<sequence length="901" mass="101134">MTVIQDFEPDDEDENWISLDCNARETSSSSSSSTHARLEDMSSPTERLKPLQTYSSSSTNSMKNEDTCRTLIKIREKHQTQHHFKSKYVNQPLSRFPGLFLFHLVRELWHYNLSMRLGAFSLAIGVCLQICSIAYLSMQNLHRILFSTMMVIAISYYFVKPQTRINAKASKIPESAFDLVLTLLENVNGKMARNITISLLICVPLFIEATALLILSRLFGEGISGLYNNLFCWGCVVMEVIFLFSFHFNVMTSPPSKDKSEKRFNWKEWGDGVCNICNITIVKKASSSLFECKLHSWIALYIMALISTIIQAKVNGFLRPILLAGPLTSATGAFLVLCSSNNDNEVNRETNILRAVLCNTLRDIIVDIGDEVVEDEILKLTILRWIVNYWDDNKPNASVQKSTSIHVQSTRDTNQTKPSADSSLKTHETKTSTIGWDELATMLSITTYQMCQESNRSEPIGACKRRDNSFFNFKQFIATFSSNERAKPALASYRKAIEDIPPSRLTASLLSLAYRCPAVLCSIYLLLFLPYDATRCLPPLIPLILLEVVRISKWLNSCALCYEEMEGDSNQDWPLSLFPTQMSSMEVLLSPDTFSKNYPGPLLQVWSNIQMSVQALESGLVAMKCVHTVQLATDVVFAVVSLASLSVEIHSNGIHSSFGAILTEIVQIYANRQNPNQGKTGIFAHTALTLATSFQKLMKNSSDLMEEYEIIPNNKVLARILSFFQKRVETPHPDPSSYVGTVVEKEKEIGKERESHIFNEDESTTAEPTCSTAVTGECTTIGFDDLEFEGEDQQGDGDNESVHSWTEIKEGSRQNADSEKEAHESTTFSPNQSETYPRHSSVRIQNDNQALKWIAAAAAITGTVIGAIALVDNKPKRDETNKARRQRSTVTIERLDEDEHK</sequence>
<feature type="compositionally biased region" description="Polar residues" evidence="1">
    <location>
        <begin position="825"/>
        <end position="835"/>
    </location>
</feature>
<keyword evidence="2" id="KW-0472">Membrane</keyword>
<evidence type="ECO:0000313" key="3">
    <source>
        <dbReference type="EMBL" id="GFH54006.1"/>
    </source>
</evidence>
<comment type="caution">
    <text evidence="3">The sequence shown here is derived from an EMBL/GenBank/DDBJ whole genome shotgun (WGS) entry which is preliminary data.</text>
</comment>
<reference evidence="3 4" key="1">
    <citation type="journal article" date="2021" name="Sci. Rep.">
        <title>The genome of the diatom Chaetoceros tenuissimus carries an ancient integrated fragment of an extant virus.</title>
        <authorList>
            <person name="Hongo Y."/>
            <person name="Kimura K."/>
            <person name="Takaki Y."/>
            <person name="Yoshida Y."/>
            <person name="Baba S."/>
            <person name="Kobayashi G."/>
            <person name="Nagasaki K."/>
            <person name="Hano T."/>
            <person name="Tomaru Y."/>
        </authorList>
    </citation>
    <scope>NUCLEOTIDE SEQUENCE [LARGE SCALE GENOMIC DNA]</scope>
    <source>
        <strain evidence="3 4">NIES-3715</strain>
    </source>
</reference>
<proteinExistence type="predicted"/>
<feature type="region of interest" description="Disordered" evidence="1">
    <location>
        <begin position="23"/>
        <end position="44"/>
    </location>
</feature>
<dbReference type="Proteomes" id="UP001054902">
    <property type="component" value="Unassembled WGS sequence"/>
</dbReference>
<keyword evidence="2" id="KW-0812">Transmembrane</keyword>
<feature type="compositionally biased region" description="Polar residues" evidence="1">
    <location>
        <begin position="400"/>
        <end position="423"/>
    </location>
</feature>
<feature type="region of interest" description="Disordered" evidence="1">
    <location>
        <begin position="875"/>
        <end position="901"/>
    </location>
</feature>
<feature type="transmembrane region" description="Helical" evidence="2">
    <location>
        <begin position="294"/>
        <end position="311"/>
    </location>
</feature>
<gene>
    <name evidence="3" type="ORF">CTEN210_10482</name>
</gene>
<feature type="transmembrane region" description="Helical" evidence="2">
    <location>
        <begin position="117"/>
        <end position="135"/>
    </location>
</feature>
<evidence type="ECO:0000313" key="4">
    <source>
        <dbReference type="Proteomes" id="UP001054902"/>
    </source>
</evidence>
<keyword evidence="4" id="KW-1185">Reference proteome</keyword>
<protein>
    <submittedName>
        <fullName evidence="3">Uncharacterized protein</fullName>
    </submittedName>
</protein>
<feature type="compositionally biased region" description="Basic and acidic residues" evidence="1">
    <location>
        <begin position="807"/>
        <end position="824"/>
    </location>
</feature>
<dbReference type="EMBL" id="BLLK01000047">
    <property type="protein sequence ID" value="GFH54006.1"/>
    <property type="molecule type" value="Genomic_DNA"/>
</dbReference>
<feature type="transmembrane region" description="Helical" evidence="2">
    <location>
        <begin position="141"/>
        <end position="159"/>
    </location>
</feature>